<proteinExistence type="predicted"/>
<sequence>MLDSNDELYMEQTSSSTSTTTESLNNCIEACEQITEEIKSSSRSEWTKRMMSIEENWESSRSAIFNALLNSHAVPSPENICFSCNEGCAVVRCHECGSRVLLCSACDEKIHETNPLHDRDVWVNGFFQEVPPTTIVSEDGSLGFVKRCAPFALCKACLLCKEQGSLILVPLDEPCIVVTSRGRYDLSLCMYRCGNCDKAYSPLSLEKIISEGYWPGNPKHFNHVFSQDLFRLWDSVRKHMPGTSETAFIRSLGNLSSNNGRSSTINVTVFHRAFKEWCFAMHEIDVLQGRNWMECPCCYKDQHSCHVDGNAKLYRYSCVPRGERKCYYGNLFVEEKDAVDAHLDTVYASASSKKNTSNSYCGTSNWKAARNTANVRSKLDETGLEVAGCRHALAQSALNMYQGELFGYTHYLQINRLVPQGVMFLWQDVVCKYWPWFMSLPKELSPQETFLMKPALSIMHGKAHIWSCQVTWGGRWQQGSAYTTGEEVEQINSYISRLGSTTKYMNAGGRDETITEHVMHWNKQKVMKLHISLSKRYIEIKRMMESNEEELKNEMNAIGCHDQIESGELENWKEAIAICGKRSQFGEVVLSKEENQLVQYYQLNIEISEAISLKPFVEEARDGVGAALVTGNGELFKQALQKQEEIDRKKRQLVKLESLLDICGCQTKQTEALERGKRLLASQKRKEIREDIEMISFSISQRVKSIGRLADSSKQRSRLRSKNTSERKKLEDLIAQLNTVENMLGGTEDVLTSVQAVNGHFPWINEEDSSGIVALRAKRRAVEIFLTGKRLKEEISLLEQEMVRFLCYYRDKIIPDLSSRLSSLEEDFLPEDDSILYETDNGPSDEGKYKATRSSQQSLDGEKALLKGGIYFSKTRLKEGAIVFKHIAEGTIQELLLDEDFTDEVDHMFDEGEDEIEEEEDEIEEEEHEIEEEEDEEADEEN</sequence>
<dbReference type="OrthoDB" id="5988971at2759"/>
<dbReference type="Pfam" id="PF18758">
    <property type="entry name" value="KDZ"/>
    <property type="match status" value="1"/>
</dbReference>
<dbReference type="PANTHER" id="PTHR33104:SF2">
    <property type="entry name" value="CXC3 LIKE CYSTEINE CLUSTER DOMAIN-CONTAINING PROTEIN"/>
    <property type="match status" value="1"/>
</dbReference>
<dbReference type="EMBL" id="CACRXK020000075">
    <property type="protein sequence ID" value="CAB3977845.1"/>
    <property type="molecule type" value="Genomic_DNA"/>
</dbReference>
<name>A0A7D9H950_PARCT</name>
<keyword evidence="1" id="KW-0175">Coiled coil</keyword>
<dbReference type="InterPro" id="IPR040521">
    <property type="entry name" value="KDZ"/>
</dbReference>
<feature type="region of interest" description="Disordered" evidence="2">
    <location>
        <begin position="910"/>
        <end position="942"/>
    </location>
</feature>
<feature type="compositionally biased region" description="Acidic residues" evidence="2">
    <location>
        <begin position="911"/>
        <end position="942"/>
    </location>
</feature>
<reference evidence="3" key="1">
    <citation type="submission" date="2020-04" db="EMBL/GenBank/DDBJ databases">
        <authorList>
            <person name="Alioto T."/>
            <person name="Alioto T."/>
            <person name="Gomez Garrido J."/>
        </authorList>
    </citation>
    <scope>NUCLEOTIDE SEQUENCE</scope>
    <source>
        <strain evidence="3">A484AB</strain>
    </source>
</reference>
<feature type="region of interest" description="Disordered" evidence="2">
    <location>
        <begin position="1"/>
        <end position="21"/>
    </location>
</feature>
<keyword evidence="4" id="KW-1185">Reference proteome</keyword>
<gene>
    <name evidence="3" type="ORF">PACLA_8A014100</name>
</gene>
<evidence type="ECO:0000313" key="4">
    <source>
        <dbReference type="Proteomes" id="UP001152795"/>
    </source>
</evidence>
<dbReference type="PANTHER" id="PTHR33104">
    <property type="entry name" value="SI:DKEY-29D5.2"/>
    <property type="match status" value="1"/>
</dbReference>
<evidence type="ECO:0000313" key="3">
    <source>
        <dbReference type="EMBL" id="CAB3977845.1"/>
    </source>
</evidence>
<comment type="caution">
    <text evidence="3">The sequence shown here is derived from an EMBL/GenBank/DDBJ whole genome shotgun (WGS) entry which is preliminary data.</text>
</comment>
<accession>A0A7D9H950</accession>
<dbReference type="Proteomes" id="UP001152795">
    <property type="component" value="Unassembled WGS sequence"/>
</dbReference>
<protein>
    <submittedName>
        <fullName evidence="3">Uncharacterized protein</fullName>
    </submittedName>
</protein>
<evidence type="ECO:0000256" key="1">
    <source>
        <dbReference type="SAM" id="Coils"/>
    </source>
</evidence>
<dbReference type="Pfam" id="PF18804">
    <property type="entry name" value="CxC3"/>
    <property type="match status" value="1"/>
</dbReference>
<dbReference type="InterPro" id="IPR040564">
    <property type="entry name" value="CxC3-like"/>
</dbReference>
<organism evidence="3 4">
    <name type="scientific">Paramuricea clavata</name>
    <name type="common">Red gorgonian</name>
    <name type="synonym">Violescent sea-whip</name>
    <dbReference type="NCBI Taxonomy" id="317549"/>
    <lineage>
        <taxon>Eukaryota</taxon>
        <taxon>Metazoa</taxon>
        <taxon>Cnidaria</taxon>
        <taxon>Anthozoa</taxon>
        <taxon>Octocorallia</taxon>
        <taxon>Malacalcyonacea</taxon>
        <taxon>Plexauridae</taxon>
        <taxon>Paramuricea</taxon>
    </lineage>
</organism>
<feature type="coiled-coil region" evidence="1">
    <location>
        <begin position="716"/>
        <end position="743"/>
    </location>
</feature>
<dbReference type="AlphaFoldDB" id="A0A7D9H950"/>
<evidence type="ECO:0000256" key="2">
    <source>
        <dbReference type="SAM" id="MobiDB-lite"/>
    </source>
</evidence>